<dbReference type="PANTHER" id="PTHR34223">
    <property type="entry name" value="OS11G0201299 PROTEIN"/>
    <property type="match status" value="1"/>
</dbReference>
<dbReference type="Pfam" id="PF23622">
    <property type="entry name" value="LRR_At1g61320_AtMIF1"/>
    <property type="match status" value="1"/>
</dbReference>
<dbReference type="InterPro" id="IPR053197">
    <property type="entry name" value="F-box_SCFL_complex_component"/>
</dbReference>
<feature type="region of interest" description="Disordered" evidence="1">
    <location>
        <begin position="333"/>
        <end position="380"/>
    </location>
</feature>
<name>A0A5N6M4E1_9ASTR</name>
<sequence>MIINAPSPSIYYWNIAGGLIRLYTACSDDGDTVFVTDKDAMDRYVVNFVLSSPLSVASLEMVEERQNHSEFLPKQIRLVEIKAGEDEDRISSADFISFVDKILTQRGQLKLKRLSAYSTYDDRFESQVHNWVHYALDCNVEEINMMFWHTKSPLMFPLDQCFCMNSYLTDLNLTYCQFNPDGAIRWEKLLSLRVSNVSLDEDLMENILSGSPVLETLELNECFGFRRLNITSKSVKKLVFDGYIVDGDVIEINAPNILSLAILHHLDLLKILLINVSSLVEADLDYALCGEYEITPKEAEEEMLKRLIINLVHVKEVKIGGYCFKSDSDSLELSDWTNSDSDENRDSEVLLLDDGPTGDEFQEQVDASTSSSQEDDEADA</sequence>
<dbReference type="Gene3D" id="3.80.10.10">
    <property type="entry name" value="Ribonuclease Inhibitor"/>
    <property type="match status" value="1"/>
</dbReference>
<dbReference type="EMBL" id="SZYD01000017">
    <property type="protein sequence ID" value="KAD3068820.1"/>
    <property type="molecule type" value="Genomic_DNA"/>
</dbReference>
<dbReference type="AlphaFoldDB" id="A0A5N6M4E1"/>
<dbReference type="PANTHER" id="PTHR34223:SF51">
    <property type="entry name" value="OS06G0556300 PROTEIN"/>
    <property type="match status" value="1"/>
</dbReference>
<accession>A0A5N6M4E1</accession>
<dbReference type="InterPro" id="IPR055357">
    <property type="entry name" value="LRR_At1g61320_AtMIF1"/>
</dbReference>
<evidence type="ECO:0000313" key="4">
    <source>
        <dbReference type="Proteomes" id="UP000326396"/>
    </source>
</evidence>
<organism evidence="3 4">
    <name type="scientific">Mikania micrantha</name>
    <name type="common">bitter vine</name>
    <dbReference type="NCBI Taxonomy" id="192012"/>
    <lineage>
        <taxon>Eukaryota</taxon>
        <taxon>Viridiplantae</taxon>
        <taxon>Streptophyta</taxon>
        <taxon>Embryophyta</taxon>
        <taxon>Tracheophyta</taxon>
        <taxon>Spermatophyta</taxon>
        <taxon>Magnoliopsida</taxon>
        <taxon>eudicotyledons</taxon>
        <taxon>Gunneridae</taxon>
        <taxon>Pentapetalae</taxon>
        <taxon>asterids</taxon>
        <taxon>campanulids</taxon>
        <taxon>Asterales</taxon>
        <taxon>Asteraceae</taxon>
        <taxon>Asteroideae</taxon>
        <taxon>Heliantheae alliance</taxon>
        <taxon>Eupatorieae</taxon>
        <taxon>Mikania</taxon>
    </lineage>
</organism>
<comment type="caution">
    <text evidence="3">The sequence shown here is derived from an EMBL/GenBank/DDBJ whole genome shotgun (WGS) entry which is preliminary data.</text>
</comment>
<keyword evidence="4" id="KW-1185">Reference proteome</keyword>
<dbReference type="Proteomes" id="UP000326396">
    <property type="component" value="Linkage Group LG7"/>
</dbReference>
<evidence type="ECO:0000256" key="1">
    <source>
        <dbReference type="SAM" id="MobiDB-lite"/>
    </source>
</evidence>
<dbReference type="InterPro" id="IPR032675">
    <property type="entry name" value="LRR_dom_sf"/>
</dbReference>
<proteinExistence type="predicted"/>
<dbReference type="SUPFAM" id="SSF52047">
    <property type="entry name" value="RNI-like"/>
    <property type="match status" value="1"/>
</dbReference>
<reference evidence="3 4" key="1">
    <citation type="submission" date="2019-05" db="EMBL/GenBank/DDBJ databases">
        <title>Mikania micrantha, genome provides insights into the molecular mechanism of rapid growth.</title>
        <authorList>
            <person name="Liu B."/>
        </authorList>
    </citation>
    <scope>NUCLEOTIDE SEQUENCE [LARGE SCALE GENOMIC DNA]</scope>
    <source>
        <strain evidence="3">NLD-2019</strain>
        <tissue evidence="3">Leaf</tissue>
    </source>
</reference>
<evidence type="ECO:0000259" key="2">
    <source>
        <dbReference type="Pfam" id="PF23622"/>
    </source>
</evidence>
<protein>
    <recommendedName>
        <fullName evidence="2">At1g61320/AtMIF1 LRR domain-containing protein</fullName>
    </recommendedName>
</protein>
<feature type="domain" description="At1g61320/AtMIF1 LRR" evidence="2">
    <location>
        <begin position="109"/>
        <end position="272"/>
    </location>
</feature>
<evidence type="ECO:0000313" key="3">
    <source>
        <dbReference type="EMBL" id="KAD3068820.1"/>
    </source>
</evidence>
<dbReference type="OrthoDB" id="1939276at2759"/>
<gene>
    <name evidence="3" type="ORF">E3N88_36700</name>
</gene>